<protein>
    <submittedName>
        <fullName evidence="1">Uncharacterized protein</fullName>
    </submittedName>
</protein>
<reference evidence="1 2" key="1">
    <citation type="journal article" date="2016" name="PLoS ONE">
        <title>A First Insight into the Genome of the Filter-Feeder Mussel Mytilus galloprovincialis.</title>
        <authorList>
            <person name="Murgarella M."/>
            <person name="Puiu D."/>
            <person name="Novoa B."/>
            <person name="Figueras A."/>
            <person name="Posada D."/>
            <person name="Canchaya C."/>
        </authorList>
    </citation>
    <scope>NUCLEOTIDE SEQUENCE [LARGE SCALE GENOMIC DNA]</scope>
    <source>
        <tissue evidence="1">Muscle</tissue>
    </source>
</reference>
<gene>
    <name evidence="1" type="ORF">AM593_00391</name>
</gene>
<sequence length="69" mass="7575">CLFSTEFKSNGSETIITKAPVIIPENETDVSPNTPVKETANITKTGLKWSFIAMAAKRCSETAFPRQLN</sequence>
<evidence type="ECO:0000313" key="1">
    <source>
        <dbReference type="EMBL" id="OPL33436.1"/>
    </source>
</evidence>
<name>A0A3L5TU47_MYTGA</name>
<feature type="non-terminal residue" evidence="1">
    <location>
        <position position="1"/>
    </location>
</feature>
<dbReference type="EMBL" id="KV583001">
    <property type="protein sequence ID" value="OPL33436.1"/>
    <property type="molecule type" value="Genomic_DNA"/>
</dbReference>
<evidence type="ECO:0000313" key="2">
    <source>
        <dbReference type="Proteomes" id="UP000266721"/>
    </source>
</evidence>
<organism evidence="1 2">
    <name type="scientific">Mytilus galloprovincialis</name>
    <name type="common">Mediterranean mussel</name>
    <dbReference type="NCBI Taxonomy" id="29158"/>
    <lineage>
        <taxon>Eukaryota</taxon>
        <taxon>Metazoa</taxon>
        <taxon>Spiralia</taxon>
        <taxon>Lophotrochozoa</taxon>
        <taxon>Mollusca</taxon>
        <taxon>Bivalvia</taxon>
        <taxon>Autobranchia</taxon>
        <taxon>Pteriomorphia</taxon>
        <taxon>Mytilida</taxon>
        <taxon>Mytiloidea</taxon>
        <taxon>Mytilidae</taxon>
        <taxon>Mytilinae</taxon>
        <taxon>Mytilus</taxon>
    </lineage>
</organism>
<accession>A0A3L5TU47</accession>
<proteinExistence type="predicted"/>
<comment type="caution">
    <text evidence="1">The sequence shown here is derived from an EMBL/GenBank/DDBJ whole genome shotgun (WGS) entry which is preliminary data.</text>
</comment>
<dbReference type="AlphaFoldDB" id="A0A3L5TU47"/>
<keyword evidence="2" id="KW-1185">Reference proteome</keyword>
<dbReference type="Proteomes" id="UP000266721">
    <property type="component" value="Unassembled WGS sequence"/>
</dbReference>